<protein>
    <submittedName>
        <fullName evidence="2">Uncharacterized protein</fullName>
    </submittedName>
</protein>
<dbReference type="RefSeq" id="WP_114755843.1">
    <property type="nucleotide sequence ID" value="NZ_QQBC01000011.1"/>
</dbReference>
<reference evidence="2 3" key="1">
    <citation type="submission" date="2018-07" db="EMBL/GenBank/DDBJ databases">
        <title>Genomic Encyclopedia of Type Strains, Phase IV (KMG-IV): sequencing the most valuable type-strain genomes for metagenomic binning, comparative biology and taxonomic classification.</title>
        <authorList>
            <person name="Goeker M."/>
        </authorList>
    </citation>
    <scope>NUCLEOTIDE SEQUENCE [LARGE SCALE GENOMIC DNA]</scope>
    <source>
        <strain evidence="2 3">DSM 44290</strain>
    </source>
</reference>
<name>A0A370HWW3_9NOCA</name>
<evidence type="ECO:0000313" key="2">
    <source>
        <dbReference type="EMBL" id="RDI62993.1"/>
    </source>
</evidence>
<evidence type="ECO:0000256" key="1">
    <source>
        <dbReference type="SAM" id="MobiDB-lite"/>
    </source>
</evidence>
<keyword evidence="3" id="KW-1185">Reference proteome</keyword>
<gene>
    <name evidence="2" type="ORF">DFR76_1119</name>
</gene>
<feature type="region of interest" description="Disordered" evidence="1">
    <location>
        <begin position="45"/>
        <end position="73"/>
    </location>
</feature>
<evidence type="ECO:0000313" key="3">
    <source>
        <dbReference type="Proteomes" id="UP000254869"/>
    </source>
</evidence>
<dbReference type="STRING" id="1210086.GCA_001613105_05163"/>
<organism evidence="2 3">
    <name type="scientific">Nocardia pseudobrasiliensis</name>
    <dbReference type="NCBI Taxonomy" id="45979"/>
    <lineage>
        <taxon>Bacteria</taxon>
        <taxon>Bacillati</taxon>
        <taxon>Actinomycetota</taxon>
        <taxon>Actinomycetes</taxon>
        <taxon>Mycobacteriales</taxon>
        <taxon>Nocardiaceae</taxon>
        <taxon>Nocardia</taxon>
    </lineage>
</organism>
<feature type="compositionally biased region" description="Low complexity" evidence="1">
    <location>
        <begin position="107"/>
        <end position="122"/>
    </location>
</feature>
<proteinExistence type="predicted"/>
<comment type="caution">
    <text evidence="2">The sequence shown here is derived from an EMBL/GenBank/DDBJ whole genome shotgun (WGS) entry which is preliminary data.</text>
</comment>
<accession>A0A370HWW3</accession>
<sequence length="212" mass="21781">MSRGRPASILQHTAVVAAGMASIGLTVAAGTYVVNQIAETGRMPGTQIALPGTGLTDETPAHESNAHETTTAPRFSGEIGLVAESEWLPTAHFDRPTASTPSGHPVPATASTATAPQTAPPAMRVHLPGDTYVGANVTRPQPDSLTMTIDTNVLSAVTAMLAARLGEQPGAIDPAGVTRISTAVDTRRGELTVAFSDPILGGQSVRLSRRGM</sequence>
<dbReference type="AlphaFoldDB" id="A0A370HWW3"/>
<feature type="region of interest" description="Disordered" evidence="1">
    <location>
        <begin position="92"/>
        <end position="122"/>
    </location>
</feature>
<dbReference type="EMBL" id="QQBC01000011">
    <property type="protein sequence ID" value="RDI62993.1"/>
    <property type="molecule type" value="Genomic_DNA"/>
</dbReference>
<dbReference type="Proteomes" id="UP000254869">
    <property type="component" value="Unassembled WGS sequence"/>
</dbReference>